<dbReference type="Gene3D" id="1.10.443.10">
    <property type="entry name" value="Intergrase catalytic core"/>
    <property type="match status" value="1"/>
</dbReference>
<dbReference type="GO" id="GO:0015074">
    <property type="term" value="P:DNA integration"/>
    <property type="evidence" value="ECO:0007669"/>
    <property type="project" value="UniProtKB-KW"/>
</dbReference>
<dbReference type="EMBL" id="CAJHIR010000068">
    <property type="protein sequence ID" value="CAD6494642.1"/>
    <property type="molecule type" value="Genomic_DNA"/>
</dbReference>
<dbReference type="Pfam" id="PF00589">
    <property type="entry name" value="Phage_integrase"/>
    <property type="match status" value="1"/>
</dbReference>
<dbReference type="InterPro" id="IPR002104">
    <property type="entry name" value="Integrase_catalytic"/>
</dbReference>
<dbReference type="Proteomes" id="UP000612009">
    <property type="component" value="Unassembled WGS sequence"/>
</dbReference>
<dbReference type="GO" id="GO:0006310">
    <property type="term" value="P:DNA recombination"/>
    <property type="evidence" value="ECO:0007669"/>
    <property type="project" value="UniProtKB-KW"/>
</dbReference>
<reference evidence="5" key="1">
    <citation type="submission" date="2020-10" db="EMBL/GenBank/DDBJ databases">
        <authorList>
            <person name="Hahn C.J."/>
            <person name="Laso-Perez R."/>
            <person name="Vulcano F."/>
            <person name="Vaziourakis K.-M."/>
            <person name="Stokke R."/>
            <person name="Steen I.H."/>
            <person name="Teske A."/>
            <person name="Boetius A."/>
            <person name="Liebeke M."/>
            <person name="Amann R."/>
            <person name="Knittel K."/>
        </authorList>
    </citation>
    <scope>NUCLEOTIDE SEQUENCE</scope>
    <source>
        <strain evidence="5">Gfbio:e3339647-f889-4370-9287-4fb5cb688e4c:AG392J18_GoMArc1</strain>
    </source>
</reference>
<dbReference type="InterPro" id="IPR013762">
    <property type="entry name" value="Integrase-like_cat_sf"/>
</dbReference>
<dbReference type="GO" id="GO:0003677">
    <property type="term" value="F:DNA binding"/>
    <property type="evidence" value="ECO:0007669"/>
    <property type="project" value="UniProtKB-KW"/>
</dbReference>
<proteinExistence type="predicted"/>
<keyword evidence="1" id="KW-0229">DNA integration</keyword>
<evidence type="ECO:0000313" key="6">
    <source>
        <dbReference type="Proteomes" id="UP000612009"/>
    </source>
</evidence>
<evidence type="ECO:0000259" key="4">
    <source>
        <dbReference type="PROSITE" id="PS51898"/>
    </source>
</evidence>
<feature type="domain" description="Tyr recombinase" evidence="4">
    <location>
        <begin position="1"/>
        <end position="102"/>
    </location>
</feature>
<dbReference type="PROSITE" id="PS51898">
    <property type="entry name" value="TYR_RECOMBINASE"/>
    <property type="match status" value="1"/>
</dbReference>
<dbReference type="InterPro" id="IPR011010">
    <property type="entry name" value="DNA_brk_join_enz"/>
</dbReference>
<evidence type="ECO:0000256" key="1">
    <source>
        <dbReference type="ARBA" id="ARBA00022908"/>
    </source>
</evidence>
<keyword evidence="2" id="KW-0238">DNA-binding</keyword>
<dbReference type="InterPro" id="IPR050090">
    <property type="entry name" value="Tyrosine_recombinase_XerCD"/>
</dbReference>
<protein>
    <submittedName>
        <fullName evidence="5">Tyrosine recombinase XerD</fullName>
    </submittedName>
</protein>
<comment type="caution">
    <text evidence="5">The sequence shown here is derived from an EMBL/GenBank/DDBJ whole genome shotgun (WGS) entry which is preliminary data.</text>
</comment>
<evidence type="ECO:0000256" key="3">
    <source>
        <dbReference type="ARBA" id="ARBA00023172"/>
    </source>
</evidence>
<gene>
    <name evidence="5" type="primary">xerD</name>
    <name evidence="5" type="ORF">LAKADJCE_00882</name>
</gene>
<evidence type="ECO:0000256" key="2">
    <source>
        <dbReference type="ARBA" id="ARBA00023125"/>
    </source>
</evidence>
<evidence type="ECO:0000313" key="5">
    <source>
        <dbReference type="EMBL" id="CAD6494642.1"/>
    </source>
</evidence>
<keyword evidence="3" id="KW-0233">DNA recombination</keyword>
<dbReference type="AlphaFoldDB" id="A0A811TG01"/>
<dbReference type="SUPFAM" id="SSF56349">
    <property type="entry name" value="DNA breaking-rejoining enzymes"/>
    <property type="match status" value="1"/>
</dbReference>
<sequence length="104" mass="11883">MFLHKRLIETLRIFGTKETGSIFISQRDGKYNKRTIQQIIKSASGKAGIKKNVTPHTLRHSFATHLSGADIRYIQQLIGHRDLKTTQIYTHVANKDIKKLANLL</sequence>
<accession>A0A811TG01</accession>
<name>A0A811TG01_9EURY</name>
<organism evidence="5 6">
    <name type="scientific">Candidatus Argoarchaeum ethanivorans</name>
    <dbReference type="NCBI Taxonomy" id="2608793"/>
    <lineage>
        <taxon>Archaea</taxon>
        <taxon>Methanobacteriati</taxon>
        <taxon>Methanobacteriota</taxon>
        <taxon>Stenosarchaea group</taxon>
        <taxon>Methanomicrobia</taxon>
        <taxon>Methanosarcinales</taxon>
        <taxon>Methanosarcinales incertae sedis</taxon>
        <taxon>GOM Arc I cluster</taxon>
        <taxon>Candidatus Argoarchaeum</taxon>
    </lineage>
</organism>
<dbReference type="PANTHER" id="PTHR30349:SF41">
    <property type="entry name" value="INTEGRASE_RECOMBINASE PROTEIN MJ0367-RELATED"/>
    <property type="match status" value="1"/>
</dbReference>
<dbReference type="PANTHER" id="PTHR30349">
    <property type="entry name" value="PHAGE INTEGRASE-RELATED"/>
    <property type="match status" value="1"/>
</dbReference>